<comment type="caution">
    <text evidence="1">The sequence shown here is derived from an EMBL/GenBank/DDBJ whole genome shotgun (WGS) entry which is preliminary data.</text>
</comment>
<proteinExistence type="predicted"/>
<dbReference type="HOGENOM" id="CLU_2513341_0_0_1"/>
<dbReference type="KEGG" id="pdp:PDIP_61950"/>
<accession>K9FNU4</accession>
<sequence length="85" mass="9601">MILGNIGHIRIPERSNWRNTGSPPDYQQQLPLSSYLPYSNSENNCFRGEWAGGGGGGILYQLSSPQISKCTLNFFFPSWFPHRIP</sequence>
<name>K9FNU4_PEND1</name>
<dbReference type="EMBL" id="AKCU01000418">
    <property type="protein sequence ID" value="EKV10057.1"/>
    <property type="molecule type" value="Genomic_DNA"/>
</dbReference>
<organism evidence="1 2">
    <name type="scientific">Penicillium digitatum (strain Pd1 / CECT 20795)</name>
    <name type="common">Green mold</name>
    <dbReference type="NCBI Taxonomy" id="1170230"/>
    <lineage>
        <taxon>Eukaryota</taxon>
        <taxon>Fungi</taxon>
        <taxon>Dikarya</taxon>
        <taxon>Ascomycota</taxon>
        <taxon>Pezizomycotina</taxon>
        <taxon>Eurotiomycetes</taxon>
        <taxon>Eurotiomycetidae</taxon>
        <taxon>Eurotiales</taxon>
        <taxon>Aspergillaceae</taxon>
        <taxon>Penicillium</taxon>
    </lineage>
</organism>
<gene>
    <name evidence="1" type="ORF">PDIP_61950</name>
</gene>
<evidence type="ECO:0000313" key="2">
    <source>
        <dbReference type="Proteomes" id="UP000009886"/>
    </source>
</evidence>
<evidence type="ECO:0000313" key="1">
    <source>
        <dbReference type="EMBL" id="EKV10057.1"/>
    </source>
</evidence>
<dbReference type="VEuPathDB" id="FungiDB:PDIP_61950"/>
<dbReference type="AlphaFoldDB" id="K9FNU4"/>
<reference evidence="2" key="1">
    <citation type="journal article" date="2012" name="BMC Genomics">
        <title>Genome sequence of the necrotrophic fungus Penicillium digitatum, the main postharvest pathogen of citrus.</title>
        <authorList>
            <person name="Marcet-Houben M."/>
            <person name="Ballester A.-R."/>
            <person name="de la Fuente B."/>
            <person name="Harries E."/>
            <person name="Marcos J.F."/>
            <person name="Gonzalez-Candelas L."/>
            <person name="Gabaldon T."/>
        </authorList>
    </citation>
    <scope>NUCLEOTIDE SEQUENCE [LARGE SCALE GENOMIC DNA]</scope>
    <source>
        <strain evidence="2">Pd1 / CECT 20795</strain>
    </source>
</reference>
<dbReference type="Proteomes" id="UP000009886">
    <property type="component" value="Unassembled WGS sequence"/>
</dbReference>
<protein>
    <submittedName>
        <fullName evidence="1">Uncharacterized protein</fullName>
    </submittedName>
</protein>